<evidence type="ECO:0008006" key="2">
    <source>
        <dbReference type="Google" id="ProtNLM"/>
    </source>
</evidence>
<organism evidence="1">
    <name type="scientific">Amphimedon queenslandica</name>
    <name type="common">Sponge</name>
    <dbReference type="NCBI Taxonomy" id="400682"/>
    <lineage>
        <taxon>Eukaryota</taxon>
        <taxon>Metazoa</taxon>
        <taxon>Porifera</taxon>
        <taxon>Demospongiae</taxon>
        <taxon>Heteroscleromorpha</taxon>
        <taxon>Haplosclerida</taxon>
        <taxon>Niphatidae</taxon>
        <taxon>Amphimedon</taxon>
    </lineage>
</organism>
<sequence length="190" mass="21036">MFLKCTSECTCRSGWKLFLPHAQRNASSISVPRSNCRSHISGGGSTTCPVCQDIILDKPDGVVVLYCEGICNAWIHRRCAGLSLTAFAAINNDSGKAEKPYECPHSHLVSMLQEITVLSSAVEALDNIYELLRQEVYPRLYLLTSILLNLQHNNMVGTLDRTVPPLAYPPTHVETPSHPSQSRRFNIVLS</sequence>
<accession>A0A1X7TSL4</accession>
<dbReference type="SUPFAM" id="SSF57903">
    <property type="entry name" value="FYVE/PHD zinc finger"/>
    <property type="match status" value="1"/>
</dbReference>
<name>A0A1X7TSL4_AMPQE</name>
<evidence type="ECO:0000313" key="1">
    <source>
        <dbReference type="EnsemblMetazoa" id="Aqu2.1.17856_001"/>
    </source>
</evidence>
<dbReference type="InterPro" id="IPR011011">
    <property type="entry name" value="Znf_FYVE_PHD"/>
</dbReference>
<protein>
    <recommendedName>
        <fullName evidence="2">Zinc finger PHD-type domain-containing protein</fullName>
    </recommendedName>
</protein>
<dbReference type="InParanoid" id="A0A1X7TSL4"/>
<reference evidence="1" key="1">
    <citation type="submission" date="2017-05" db="UniProtKB">
        <authorList>
            <consortium name="EnsemblMetazoa"/>
        </authorList>
    </citation>
    <scope>IDENTIFICATION</scope>
</reference>
<dbReference type="EnsemblMetazoa" id="Aqu2.1.17856_001">
    <property type="protein sequence ID" value="Aqu2.1.17856_001"/>
    <property type="gene ID" value="Aqu2.1.17856"/>
</dbReference>
<dbReference type="AlphaFoldDB" id="A0A1X7TSL4"/>
<proteinExistence type="predicted"/>
<dbReference type="Gene3D" id="3.30.40.10">
    <property type="entry name" value="Zinc/RING finger domain, C3HC4 (zinc finger)"/>
    <property type="match status" value="1"/>
</dbReference>
<dbReference type="InterPro" id="IPR013083">
    <property type="entry name" value="Znf_RING/FYVE/PHD"/>
</dbReference>